<dbReference type="Proteomes" id="UP001213000">
    <property type="component" value="Unassembled WGS sequence"/>
</dbReference>
<reference evidence="3" key="1">
    <citation type="submission" date="2022-07" db="EMBL/GenBank/DDBJ databases">
        <title>Genome Sequence of Leucocoprinus birnbaumii.</title>
        <authorList>
            <person name="Buettner E."/>
        </authorList>
    </citation>
    <scope>NUCLEOTIDE SEQUENCE</scope>
    <source>
        <strain evidence="3">VT141</strain>
    </source>
</reference>
<evidence type="ECO:0000313" key="3">
    <source>
        <dbReference type="EMBL" id="KAJ3562868.1"/>
    </source>
</evidence>
<feature type="transmembrane region" description="Helical" evidence="2">
    <location>
        <begin position="23"/>
        <end position="43"/>
    </location>
</feature>
<dbReference type="AlphaFoldDB" id="A0AAD5YMC0"/>
<accession>A0AAD5YMC0</accession>
<feature type="transmembrane region" description="Helical" evidence="2">
    <location>
        <begin position="209"/>
        <end position="231"/>
    </location>
</feature>
<evidence type="ECO:0000313" key="4">
    <source>
        <dbReference type="Proteomes" id="UP001213000"/>
    </source>
</evidence>
<evidence type="ECO:0000256" key="1">
    <source>
        <dbReference type="SAM" id="MobiDB-lite"/>
    </source>
</evidence>
<gene>
    <name evidence="3" type="ORF">NP233_g9311</name>
</gene>
<keyword evidence="2" id="KW-1133">Transmembrane helix</keyword>
<feature type="transmembrane region" description="Helical" evidence="2">
    <location>
        <begin position="134"/>
        <end position="154"/>
    </location>
</feature>
<organism evidence="3 4">
    <name type="scientific">Leucocoprinus birnbaumii</name>
    <dbReference type="NCBI Taxonomy" id="56174"/>
    <lineage>
        <taxon>Eukaryota</taxon>
        <taxon>Fungi</taxon>
        <taxon>Dikarya</taxon>
        <taxon>Basidiomycota</taxon>
        <taxon>Agaricomycotina</taxon>
        <taxon>Agaricomycetes</taxon>
        <taxon>Agaricomycetidae</taxon>
        <taxon>Agaricales</taxon>
        <taxon>Agaricineae</taxon>
        <taxon>Agaricaceae</taxon>
        <taxon>Leucocoprinus</taxon>
    </lineage>
</organism>
<feature type="transmembrane region" description="Helical" evidence="2">
    <location>
        <begin position="103"/>
        <end position="122"/>
    </location>
</feature>
<evidence type="ECO:0000256" key="2">
    <source>
        <dbReference type="SAM" id="Phobius"/>
    </source>
</evidence>
<feature type="transmembrane region" description="Helical" evidence="2">
    <location>
        <begin position="63"/>
        <end position="91"/>
    </location>
</feature>
<proteinExistence type="predicted"/>
<keyword evidence="2" id="KW-0812">Transmembrane</keyword>
<feature type="transmembrane region" description="Helical" evidence="2">
    <location>
        <begin position="166"/>
        <end position="188"/>
    </location>
</feature>
<name>A0AAD5YMC0_9AGAR</name>
<feature type="region of interest" description="Disordered" evidence="1">
    <location>
        <begin position="302"/>
        <end position="325"/>
    </location>
</feature>
<feature type="transmembrane region" description="Helical" evidence="2">
    <location>
        <begin position="237"/>
        <end position="256"/>
    </location>
</feature>
<sequence length="325" mass="35330">MSEAPPPPPATAPSPFVHEENGLFVGIAFESIFYGITVLLYFLTMRNLWPRAKKRESQASWRLMSALTLQQIALLIAVLSNIQFCVLAFVYHRDVPGGPVAYQIMNSNVAPAYASIASYTVCNWFQDVILLYRFLVRSLCLSFPLGFLSGHAGLLNVGNNLPVSTIYFSLSVGLNVILTLMIIGRILYRARMATIDNSKLPKRYTSVSAMLVESAALSAVTGVILIITLHTNVASSIAVEALYGVMTVLSPVLIAYRVSTGEAWTKNTTTWQSTVRPALNVSSGVGSRTALGSGSEDIVLKSRDGGLDTKAGHAYRKDYEPSEEV</sequence>
<keyword evidence="2" id="KW-0472">Membrane</keyword>
<dbReference type="EMBL" id="JANIEX010000821">
    <property type="protein sequence ID" value="KAJ3562868.1"/>
    <property type="molecule type" value="Genomic_DNA"/>
</dbReference>
<comment type="caution">
    <text evidence="3">The sequence shown here is derived from an EMBL/GenBank/DDBJ whole genome shotgun (WGS) entry which is preliminary data.</text>
</comment>
<keyword evidence="4" id="KW-1185">Reference proteome</keyword>
<protein>
    <submittedName>
        <fullName evidence="3">Uncharacterized protein</fullName>
    </submittedName>
</protein>